<gene>
    <name evidence="3" type="ORF">QO011_007467</name>
</gene>
<comment type="similarity">
    <text evidence="1">Belongs to the SMP-30/CGR1 family.</text>
</comment>
<evidence type="ECO:0000313" key="4">
    <source>
        <dbReference type="Proteomes" id="UP001242480"/>
    </source>
</evidence>
<dbReference type="Proteomes" id="UP001242480">
    <property type="component" value="Unassembled WGS sequence"/>
</dbReference>
<proteinExistence type="inferred from homology"/>
<name>A0ABU0JJG3_9HYPH</name>
<accession>A0ABU0JJG3</accession>
<evidence type="ECO:0000313" key="3">
    <source>
        <dbReference type="EMBL" id="MDQ0474427.1"/>
    </source>
</evidence>
<comment type="caution">
    <text evidence="3">The sequence shown here is derived from an EMBL/GenBank/DDBJ whole genome shotgun (WGS) entry which is preliminary data.</text>
</comment>
<sequence>MLRIERLGDARDELGEGPLWDGTEQRLYWIDSLGRRIHACDADGGNRRSWPVPEHIGSLALRQGGGAVLALRDGFYGFDFGTGAAVKLADPDPGKPRIRLNDGKVDRQGRFVAGYMDYEESDPLCSLFRLDPGGTVERLEEGIVCSNGPCWSPDGRIFYFADTYTRDIWAYDYDIGTGRVANRRVFASFPACGLRGLPDGATVDAEGYVWSVSVYEGKLVRFAPDGRLDRTVGLPVESATSLSFGGPDLDIAFVTSMARQVKGQWPREREAGGLFAVHGLGVRGLPEPRFAG</sequence>
<dbReference type="Pfam" id="PF08450">
    <property type="entry name" value="SGL"/>
    <property type="match status" value="1"/>
</dbReference>
<evidence type="ECO:0000256" key="1">
    <source>
        <dbReference type="ARBA" id="ARBA00008853"/>
    </source>
</evidence>
<protein>
    <submittedName>
        <fullName evidence="3">Sugar lactone lactonase YvrE</fullName>
    </submittedName>
</protein>
<dbReference type="PANTHER" id="PTHR10907">
    <property type="entry name" value="REGUCALCIN"/>
    <property type="match status" value="1"/>
</dbReference>
<dbReference type="InterPro" id="IPR011042">
    <property type="entry name" value="6-blade_b-propeller_TolB-like"/>
</dbReference>
<reference evidence="3 4" key="1">
    <citation type="submission" date="2023-07" db="EMBL/GenBank/DDBJ databases">
        <title>Genomic Encyclopedia of Type Strains, Phase IV (KMG-IV): sequencing the most valuable type-strain genomes for metagenomic binning, comparative biology and taxonomic classification.</title>
        <authorList>
            <person name="Goeker M."/>
        </authorList>
    </citation>
    <scope>NUCLEOTIDE SEQUENCE [LARGE SCALE GENOMIC DNA]</scope>
    <source>
        <strain evidence="3 4">DSM 19619</strain>
    </source>
</reference>
<feature type="domain" description="SMP-30/Gluconolactonase/LRE-like region" evidence="2">
    <location>
        <begin position="14"/>
        <end position="257"/>
    </location>
</feature>
<dbReference type="PRINTS" id="PR01790">
    <property type="entry name" value="SMP30FAMILY"/>
</dbReference>
<dbReference type="SUPFAM" id="SSF63829">
    <property type="entry name" value="Calcium-dependent phosphotriesterase"/>
    <property type="match status" value="1"/>
</dbReference>
<dbReference type="PANTHER" id="PTHR10907:SF47">
    <property type="entry name" value="REGUCALCIN"/>
    <property type="match status" value="1"/>
</dbReference>
<dbReference type="InterPro" id="IPR013658">
    <property type="entry name" value="SGL"/>
</dbReference>
<keyword evidence="4" id="KW-1185">Reference proteome</keyword>
<dbReference type="EMBL" id="JAUSVX010000022">
    <property type="protein sequence ID" value="MDQ0474427.1"/>
    <property type="molecule type" value="Genomic_DNA"/>
</dbReference>
<dbReference type="Gene3D" id="2.120.10.30">
    <property type="entry name" value="TolB, C-terminal domain"/>
    <property type="match status" value="1"/>
</dbReference>
<evidence type="ECO:0000259" key="2">
    <source>
        <dbReference type="Pfam" id="PF08450"/>
    </source>
</evidence>
<dbReference type="InterPro" id="IPR005511">
    <property type="entry name" value="SMP-30"/>
</dbReference>
<organism evidence="3 4">
    <name type="scientific">Labrys wisconsinensis</name>
    <dbReference type="NCBI Taxonomy" id="425677"/>
    <lineage>
        <taxon>Bacteria</taxon>
        <taxon>Pseudomonadati</taxon>
        <taxon>Pseudomonadota</taxon>
        <taxon>Alphaproteobacteria</taxon>
        <taxon>Hyphomicrobiales</taxon>
        <taxon>Xanthobacteraceae</taxon>
        <taxon>Labrys</taxon>
    </lineage>
</organism>
<dbReference type="RefSeq" id="WP_307284022.1">
    <property type="nucleotide sequence ID" value="NZ_JAUSVX010000022.1"/>
</dbReference>